<evidence type="ECO:0000256" key="1">
    <source>
        <dbReference type="SAM" id="SignalP"/>
    </source>
</evidence>
<evidence type="ECO:0000313" key="2">
    <source>
        <dbReference type="EMBL" id="RMZ94656.1"/>
    </source>
</evidence>
<keyword evidence="1" id="KW-0732">Signal</keyword>
<evidence type="ECO:0000313" key="3">
    <source>
        <dbReference type="Proteomes" id="UP000276133"/>
    </source>
</evidence>
<feature type="signal peptide" evidence="1">
    <location>
        <begin position="1"/>
        <end position="19"/>
    </location>
</feature>
<accession>A0A3M7P6E0</accession>
<gene>
    <name evidence="2" type="ORF">BpHYR1_033002</name>
</gene>
<organism evidence="2 3">
    <name type="scientific">Brachionus plicatilis</name>
    <name type="common">Marine rotifer</name>
    <name type="synonym">Brachionus muelleri</name>
    <dbReference type="NCBI Taxonomy" id="10195"/>
    <lineage>
        <taxon>Eukaryota</taxon>
        <taxon>Metazoa</taxon>
        <taxon>Spiralia</taxon>
        <taxon>Gnathifera</taxon>
        <taxon>Rotifera</taxon>
        <taxon>Eurotatoria</taxon>
        <taxon>Monogononta</taxon>
        <taxon>Pseudotrocha</taxon>
        <taxon>Ploima</taxon>
        <taxon>Brachionidae</taxon>
        <taxon>Brachionus</taxon>
    </lineage>
</organism>
<dbReference type="EMBL" id="REGN01012889">
    <property type="protein sequence ID" value="RMZ94656.1"/>
    <property type="molecule type" value="Genomic_DNA"/>
</dbReference>
<protein>
    <submittedName>
        <fullName evidence="2">Uncharacterized protein</fullName>
    </submittedName>
</protein>
<dbReference type="AlphaFoldDB" id="A0A3M7P6E0"/>
<sequence>MMFFCVLLLLTFIIPLYNSRSSLFLQNLKKSFKSLILSIASFELKSDFFGFVISSISESLSSLFSAFEIELIISISDKSQARYTFFFFKQIRQSNKKAKLGDKQTTSLIIKLIE</sequence>
<proteinExistence type="predicted"/>
<reference evidence="2 3" key="1">
    <citation type="journal article" date="2018" name="Sci. Rep.">
        <title>Genomic signatures of local adaptation to the degree of environmental predictability in rotifers.</title>
        <authorList>
            <person name="Franch-Gras L."/>
            <person name="Hahn C."/>
            <person name="Garcia-Roger E.M."/>
            <person name="Carmona M.J."/>
            <person name="Serra M."/>
            <person name="Gomez A."/>
        </authorList>
    </citation>
    <scope>NUCLEOTIDE SEQUENCE [LARGE SCALE GENOMIC DNA]</scope>
    <source>
        <strain evidence="2">HYR1</strain>
    </source>
</reference>
<name>A0A3M7P6E0_BRAPC</name>
<comment type="caution">
    <text evidence="2">The sequence shown here is derived from an EMBL/GenBank/DDBJ whole genome shotgun (WGS) entry which is preliminary data.</text>
</comment>
<feature type="chain" id="PRO_5018298156" evidence="1">
    <location>
        <begin position="20"/>
        <end position="114"/>
    </location>
</feature>
<keyword evidence="3" id="KW-1185">Reference proteome</keyword>
<dbReference type="Proteomes" id="UP000276133">
    <property type="component" value="Unassembled WGS sequence"/>
</dbReference>